<accession>A0A8B8N4E6</accession>
<feature type="region of interest" description="Disordered" evidence="2">
    <location>
        <begin position="294"/>
        <end position="340"/>
    </location>
</feature>
<proteinExistence type="predicted"/>
<dbReference type="Proteomes" id="UP000827889">
    <property type="component" value="Chromosome 9"/>
</dbReference>
<feature type="region of interest" description="Disordered" evidence="2">
    <location>
        <begin position="138"/>
        <end position="175"/>
    </location>
</feature>
<feature type="compositionally biased region" description="Polar residues" evidence="2">
    <location>
        <begin position="310"/>
        <end position="319"/>
    </location>
</feature>
<keyword evidence="1" id="KW-0175">Coiled coil</keyword>
<feature type="region of interest" description="Disordered" evidence="2">
    <location>
        <begin position="99"/>
        <end position="119"/>
    </location>
</feature>
<dbReference type="RefSeq" id="XP_030517276.2">
    <property type="nucleotide sequence ID" value="XM_030661416.2"/>
</dbReference>
<reference evidence="4" key="1">
    <citation type="submission" date="2025-08" db="UniProtKB">
        <authorList>
            <consortium name="RefSeq"/>
        </authorList>
    </citation>
    <scope>IDENTIFICATION</scope>
    <source>
        <tissue evidence="4">Leaf</tissue>
    </source>
</reference>
<dbReference type="GeneID" id="115730805"/>
<evidence type="ECO:0000256" key="1">
    <source>
        <dbReference type="SAM" id="Coils"/>
    </source>
</evidence>
<feature type="region of interest" description="Disordered" evidence="2">
    <location>
        <begin position="390"/>
        <end position="410"/>
    </location>
</feature>
<feature type="region of interest" description="Disordered" evidence="2">
    <location>
        <begin position="232"/>
        <end position="254"/>
    </location>
</feature>
<dbReference type="AlphaFoldDB" id="A0A8B8N4E6"/>
<gene>
    <name evidence="4" type="primary">LOC115730805</name>
</gene>
<name>A0A8B8N4E6_9MYRT</name>
<feature type="compositionally biased region" description="Polar residues" evidence="2">
    <location>
        <begin position="397"/>
        <end position="410"/>
    </location>
</feature>
<dbReference type="KEGG" id="rarg:115730805"/>
<evidence type="ECO:0000313" key="4">
    <source>
        <dbReference type="RefSeq" id="XP_030517276.2"/>
    </source>
</evidence>
<evidence type="ECO:0000256" key="2">
    <source>
        <dbReference type="SAM" id="MobiDB-lite"/>
    </source>
</evidence>
<organism evidence="3 4">
    <name type="scientific">Rhodamnia argentea</name>
    <dbReference type="NCBI Taxonomy" id="178133"/>
    <lineage>
        <taxon>Eukaryota</taxon>
        <taxon>Viridiplantae</taxon>
        <taxon>Streptophyta</taxon>
        <taxon>Embryophyta</taxon>
        <taxon>Tracheophyta</taxon>
        <taxon>Spermatophyta</taxon>
        <taxon>Magnoliopsida</taxon>
        <taxon>eudicotyledons</taxon>
        <taxon>Gunneridae</taxon>
        <taxon>Pentapetalae</taxon>
        <taxon>rosids</taxon>
        <taxon>malvids</taxon>
        <taxon>Myrtales</taxon>
        <taxon>Myrtaceae</taxon>
        <taxon>Myrtoideae</taxon>
        <taxon>Myrteae</taxon>
        <taxon>Australasian group</taxon>
        <taxon>Rhodamnia</taxon>
    </lineage>
</organism>
<feature type="region of interest" description="Disordered" evidence="2">
    <location>
        <begin position="599"/>
        <end position="622"/>
    </location>
</feature>
<evidence type="ECO:0000313" key="3">
    <source>
        <dbReference type="Proteomes" id="UP000827889"/>
    </source>
</evidence>
<feature type="compositionally biased region" description="Polar residues" evidence="2">
    <location>
        <begin position="232"/>
        <end position="252"/>
    </location>
</feature>
<feature type="region of interest" description="Disordered" evidence="2">
    <location>
        <begin position="538"/>
        <end position="560"/>
    </location>
</feature>
<dbReference type="PANTHER" id="PTHR36380:SF1">
    <property type="entry name" value="OS01G0755100 PROTEIN"/>
    <property type="match status" value="1"/>
</dbReference>
<dbReference type="InterPro" id="IPR038777">
    <property type="entry name" value="At4g18490-like"/>
</dbReference>
<keyword evidence="3" id="KW-1185">Reference proteome</keyword>
<protein>
    <submittedName>
        <fullName evidence="4">Uncharacterized protein At4g18490-like isoform X1</fullName>
    </submittedName>
</protein>
<feature type="coiled-coil region" evidence="1">
    <location>
        <begin position="717"/>
        <end position="744"/>
    </location>
</feature>
<sequence length="791" mass="87411">MLSSHFLLQMAESPKETAVVNRKEDKSLLDAEFGKEFLTSWKSLSVAEDDAVDFNFDTVGKGMTKKFNFDKLDVDFNLDADFDKLSSFKVDMPDLDFSCPSKKSPNNKDRNEAESLDEGNSKKRFSFSFDFNELDGFNLDSPKTEGEQGGKKVIGSKGRSSEMNEHQGSKTRLPEAIPDCEDNAMINNVQSTRCVGTSEIQVETSVSSASMPNPRMDDQVPKPAACRNSIAEQSSFERTNSTCAQESDQQDYSLDKTAPREVHIQPAVDTNLSTIPELPRKDLWIVKGLNSTLGEEQSNREEMAGEATYSHGNSQSEGSSVPHVPGTEGEAKGSNKPFLDTLNATKADNQEAKPDTNLNDTACIIPSKVLHDSEISVFREPGQAHSKFFKRSEEIKSQSSREPSTGRKLTQFSSKRLASVHLNETRLGDNAKDSLVAGKSLSGLNSLVREQTKSQHPLTGSHISVRPTSQLGSLCKTGSLNVLSKPIVNICVNPEVTNSSKESFKDSTVRNVDVKNSNSLNSGKRAFHLTSLKMMRATRTKEDQLGSNPTEEISSKRDSEQITAMPGDAAHGLAHCRKSTDTQSLLNSSLKRKSYEGSDANLVPFSPLKRLSQSPSEKRSFRESLETVVTDQGSVANLMSFSPLEWPSESPSIKSFRESFGAVVTEQVCNHESTEQSKTNSLSGDHPKLQLKISPKVRSTEVGSPLIMESDENVEKAEAYTTELEDICNMLKKKQEEAKELLVRALVNNNNLLMLNHPIYDEQISFWLSMISRDVLWVVHDMFLLSFGISL</sequence>
<feature type="compositionally biased region" description="Basic and acidic residues" evidence="2">
    <location>
        <begin position="159"/>
        <end position="168"/>
    </location>
</feature>
<dbReference type="PANTHER" id="PTHR36380">
    <property type="entry name" value="BNAA03G58330D PROTEIN"/>
    <property type="match status" value="1"/>
</dbReference>